<keyword evidence="2" id="KW-0805">Transcription regulation</keyword>
<evidence type="ECO:0000256" key="3">
    <source>
        <dbReference type="ARBA" id="ARBA00023125"/>
    </source>
</evidence>
<dbReference type="PANTHER" id="PTHR45996">
    <property type="entry name" value="AGAP001464-PB"/>
    <property type="match status" value="1"/>
</dbReference>
<comment type="caution">
    <text evidence="8">The sequence shown here is derived from an EMBL/GenBank/DDBJ whole genome shotgun (WGS) entry which is preliminary data.</text>
</comment>
<reference evidence="8" key="1">
    <citation type="submission" date="2019-08" db="EMBL/GenBank/DDBJ databases">
        <title>The genome of the North American firefly Photinus pyralis.</title>
        <authorList>
            <consortium name="Photinus pyralis genome working group"/>
            <person name="Fallon T.R."/>
            <person name="Sander Lower S.E."/>
            <person name="Weng J.-K."/>
        </authorList>
    </citation>
    <scope>NUCLEOTIDE SEQUENCE</scope>
    <source>
        <strain evidence="8">TRF0915ILg1</strain>
        <tissue evidence="8">Whole body</tissue>
    </source>
</reference>
<accession>A0A8K0FX04</accession>
<dbReference type="Pfam" id="PF00170">
    <property type="entry name" value="bZIP_1"/>
    <property type="match status" value="1"/>
</dbReference>
<evidence type="ECO:0000256" key="5">
    <source>
        <dbReference type="ARBA" id="ARBA00023242"/>
    </source>
</evidence>
<name>A0A8K0FX04_IGNLU</name>
<evidence type="ECO:0000256" key="2">
    <source>
        <dbReference type="ARBA" id="ARBA00023015"/>
    </source>
</evidence>
<keyword evidence="9" id="KW-1185">Reference proteome</keyword>
<dbReference type="InterPro" id="IPR046347">
    <property type="entry name" value="bZIP_sf"/>
</dbReference>
<keyword evidence="5" id="KW-0539">Nucleus</keyword>
<protein>
    <recommendedName>
        <fullName evidence="7">BZIP domain-containing protein</fullName>
    </recommendedName>
</protein>
<dbReference type="InterPro" id="IPR051381">
    <property type="entry name" value="CREB_ATF_subfamily"/>
</dbReference>
<evidence type="ECO:0000313" key="9">
    <source>
        <dbReference type="Proteomes" id="UP000801492"/>
    </source>
</evidence>
<feature type="coiled-coil region" evidence="6">
    <location>
        <begin position="292"/>
        <end position="364"/>
    </location>
</feature>
<dbReference type="PANTHER" id="PTHR45996:SF3">
    <property type="entry name" value="CREB-H TRANSCRIPTION FACTOR HOMOLOG LET-607"/>
    <property type="match status" value="1"/>
</dbReference>
<dbReference type="SMART" id="SM00338">
    <property type="entry name" value="BRLZ"/>
    <property type="match status" value="1"/>
</dbReference>
<dbReference type="GO" id="GO:0000981">
    <property type="term" value="F:DNA-binding transcription factor activity, RNA polymerase II-specific"/>
    <property type="evidence" value="ECO:0007669"/>
    <property type="project" value="TreeGrafter"/>
</dbReference>
<evidence type="ECO:0000256" key="1">
    <source>
        <dbReference type="ARBA" id="ARBA00004648"/>
    </source>
</evidence>
<dbReference type="AlphaFoldDB" id="A0A8K0FX04"/>
<dbReference type="GO" id="GO:0005789">
    <property type="term" value="C:endoplasmic reticulum membrane"/>
    <property type="evidence" value="ECO:0007669"/>
    <property type="project" value="UniProtKB-SubCell"/>
</dbReference>
<keyword evidence="6" id="KW-0175">Coiled coil</keyword>
<dbReference type="InterPro" id="IPR004827">
    <property type="entry name" value="bZIP"/>
</dbReference>
<keyword evidence="3" id="KW-0238">DNA-binding</keyword>
<gene>
    <name evidence="8" type="ORF">ILUMI_23286</name>
</gene>
<evidence type="ECO:0000313" key="8">
    <source>
        <dbReference type="EMBL" id="KAF2882900.1"/>
    </source>
</evidence>
<organism evidence="8 9">
    <name type="scientific">Ignelater luminosus</name>
    <name type="common">Cucubano</name>
    <name type="synonym">Pyrophorus luminosus</name>
    <dbReference type="NCBI Taxonomy" id="2038154"/>
    <lineage>
        <taxon>Eukaryota</taxon>
        <taxon>Metazoa</taxon>
        <taxon>Ecdysozoa</taxon>
        <taxon>Arthropoda</taxon>
        <taxon>Hexapoda</taxon>
        <taxon>Insecta</taxon>
        <taxon>Pterygota</taxon>
        <taxon>Neoptera</taxon>
        <taxon>Endopterygota</taxon>
        <taxon>Coleoptera</taxon>
        <taxon>Polyphaga</taxon>
        <taxon>Elateriformia</taxon>
        <taxon>Elateroidea</taxon>
        <taxon>Elateridae</taxon>
        <taxon>Agrypninae</taxon>
        <taxon>Pyrophorini</taxon>
        <taxon>Ignelater</taxon>
    </lineage>
</organism>
<dbReference type="Gene3D" id="1.20.5.170">
    <property type="match status" value="1"/>
</dbReference>
<keyword evidence="4" id="KW-0804">Transcription</keyword>
<dbReference type="GO" id="GO:0005634">
    <property type="term" value="C:nucleus"/>
    <property type="evidence" value="ECO:0007669"/>
    <property type="project" value="TreeGrafter"/>
</dbReference>
<dbReference type="Proteomes" id="UP000801492">
    <property type="component" value="Unassembled WGS sequence"/>
</dbReference>
<dbReference type="GO" id="GO:0000978">
    <property type="term" value="F:RNA polymerase II cis-regulatory region sequence-specific DNA binding"/>
    <property type="evidence" value="ECO:0007669"/>
    <property type="project" value="TreeGrafter"/>
</dbReference>
<sequence length="590" mass="67488">MSRMMYSDYMEQNVEDFEAIDPLAQLKKDLDAIEFPSNLSFENPALMSSEFFDSVLSMEQSNFGCELDKEPLSNVDSDFGFSDADDMRLNNNCSPDSGSSSIDYEFKDFGMEYKTNNDLVLNFINQAEEDNTKNNTPTVQVPTKVFISNPNGKKVIVKPYTSKNNRKNITNTKQVLRVQSISGGGRSVLLPFNVAKMKNIKIINGKEIQAENLKITKITDLPPARKPCITSMRKTYIDNYEASSPETFDDDSDSVDAKSDHDRQYPILVLTEEEKRLLNKEGICLPTHYPLTKQQERELKRIRRKIRNKISAQDSRKRKKEYVDGLEERIKQGAEEKKILMNRVKHLQQQNSRLIAQMNKLQALVFNTSGSKATPTTCLLIVLVSALLVSLPNLRVPQNSEWKDQQQSTARRALLSSQQATNEDTVNMEEFLLFNRDDESELKNTMFDEDNNTEDFGISKYIHSYDKYENTGQNYLGKDNAKTLEPHDLDRDVRDTYAKVRNFFQQEFDSLRFDYDSYGKLNNKYQSEKKFIEPDIDDGGPDIIHECSPAKRMKVVDANDNIIFNNCIPKSDSASNVVSATVAVNSSRKE</sequence>
<dbReference type="CDD" id="cd14689">
    <property type="entry name" value="bZIP_CREB3"/>
    <property type="match status" value="1"/>
</dbReference>
<evidence type="ECO:0000259" key="7">
    <source>
        <dbReference type="PROSITE" id="PS50217"/>
    </source>
</evidence>
<proteinExistence type="predicted"/>
<dbReference type="PROSITE" id="PS50217">
    <property type="entry name" value="BZIP"/>
    <property type="match status" value="1"/>
</dbReference>
<comment type="subcellular location">
    <subcellularLocation>
        <location evidence="1">Endoplasmic reticulum membrane</location>
        <topology evidence="1">Single-pass type II membrane protein</topology>
    </subcellularLocation>
</comment>
<dbReference type="OrthoDB" id="674948at2759"/>
<evidence type="ECO:0000256" key="6">
    <source>
        <dbReference type="SAM" id="Coils"/>
    </source>
</evidence>
<dbReference type="EMBL" id="VTPC01090585">
    <property type="protein sequence ID" value="KAF2882900.1"/>
    <property type="molecule type" value="Genomic_DNA"/>
</dbReference>
<feature type="domain" description="BZIP" evidence="7">
    <location>
        <begin position="298"/>
        <end position="361"/>
    </location>
</feature>
<dbReference type="SUPFAM" id="SSF57959">
    <property type="entry name" value="Leucine zipper domain"/>
    <property type="match status" value="1"/>
</dbReference>
<evidence type="ECO:0000256" key="4">
    <source>
        <dbReference type="ARBA" id="ARBA00023163"/>
    </source>
</evidence>